<dbReference type="InterPro" id="IPR011009">
    <property type="entry name" value="Kinase-like_dom_sf"/>
</dbReference>
<keyword evidence="3" id="KW-0808">Transferase</keyword>
<gene>
    <name evidence="3" type="ORF">DCF17_12670</name>
</gene>
<protein>
    <submittedName>
        <fullName evidence="3">Aminoglycoside phosphotransferase</fullName>
    </submittedName>
</protein>
<evidence type="ECO:0000313" key="3">
    <source>
        <dbReference type="EMBL" id="PZO39975.1"/>
    </source>
</evidence>
<dbReference type="InterPro" id="IPR002575">
    <property type="entry name" value="Aminoglycoside_PTrfase"/>
</dbReference>
<dbReference type="AlphaFoldDB" id="A0A2W4XZ56"/>
<accession>A0A2W4XZ56</accession>
<feature type="region of interest" description="Disordered" evidence="1">
    <location>
        <begin position="213"/>
        <end position="236"/>
    </location>
</feature>
<evidence type="ECO:0000313" key="4">
    <source>
        <dbReference type="Proteomes" id="UP000249081"/>
    </source>
</evidence>
<organism evidence="3 4">
    <name type="scientific">Shackletoniella antarctica</name>
    <dbReference type="NCBI Taxonomy" id="268115"/>
    <lineage>
        <taxon>Bacteria</taxon>
        <taxon>Bacillati</taxon>
        <taxon>Cyanobacteriota</taxon>
        <taxon>Cyanophyceae</taxon>
        <taxon>Oculatellales</taxon>
        <taxon>Oculatellaceae</taxon>
        <taxon>Shackletoniella</taxon>
    </lineage>
</organism>
<dbReference type="Proteomes" id="UP000249081">
    <property type="component" value="Unassembled WGS sequence"/>
</dbReference>
<dbReference type="Pfam" id="PF01636">
    <property type="entry name" value="APH"/>
    <property type="match status" value="1"/>
</dbReference>
<evidence type="ECO:0000256" key="1">
    <source>
        <dbReference type="SAM" id="MobiDB-lite"/>
    </source>
</evidence>
<dbReference type="Gene3D" id="3.90.1200.10">
    <property type="match status" value="1"/>
</dbReference>
<reference evidence="3 4" key="2">
    <citation type="submission" date="2018-06" db="EMBL/GenBank/DDBJ databases">
        <title>Metagenomic assembly of (sub)arctic Cyanobacteria and their associated microbiome from non-axenic cultures.</title>
        <authorList>
            <person name="Baurain D."/>
        </authorList>
    </citation>
    <scope>NUCLEOTIDE SEQUENCE [LARGE SCALE GENOMIC DNA]</scope>
    <source>
        <strain evidence="3">ULC041bin1</strain>
    </source>
</reference>
<feature type="domain" description="Aminoglycoside phosphotransferase" evidence="2">
    <location>
        <begin position="105"/>
        <end position="289"/>
    </location>
</feature>
<dbReference type="SUPFAM" id="SSF56112">
    <property type="entry name" value="Protein kinase-like (PK-like)"/>
    <property type="match status" value="1"/>
</dbReference>
<evidence type="ECO:0000259" key="2">
    <source>
        <dbReference type="Pfam" id="PF01636"/>
    </source>
</evidence>
<reference evidence="4" key="1">
    <citation type="submission" date="2018-04" db="EMBL/GenBank/DDBJ databases">
        <authorList>
            <person name="Cornet L."/>
        </authorList>
    </citation>
    <scope>NUCLEOTIDE SEQUENCE [LARGE SCALE GENOMIC DNA]</scope>
</reference>
<dbReference type="GO" id="GO:0016740">
    <property type="term" value="F:transferase activity"/>
    <property type="evidence" value="ECO:0007669"/>
    <property type="project" value="UniProtKB-KW"/>
</dbReference>
<proteinExistence type="predicted"/>
<comment type="caution">
    <text evidence="3">The sequence shown here is derived from an EMBL/GenBank/DDBJ whole genome shotgun (WGS) entry which is preliminary data.</text>
</comment>
<sequence>MSLRWWQNREPTVIDPKISCLEAALDVTQAQVQLHRAIPQLYRVTAATLVRHKLGRRALVKYHVETAAGPLTLLGKIRAKGTDRTSYQVQQALWQTGWDADSGDGISIPEPLGLVPDWHMALQRQVPGVSATQLLATDQGMALVERIAALAHKLHRTPVPTPKTHTLADELSILHDRLPLVAEQYPQWAARIEDILTACEMAAAPFLDPGAKAAGPKANVHSGDSPSLHHPTPPVPPTGIHRDFYADQVLVDGDRLWLVDLDLYCQGSPAVDIGNFIAHITEQSLRELGSAAAMGDRAALLQQTYGALFCSQHFPAHLAQAQPLEATNWCFAAHHLNWEIELYTVLTLVRHIHISTRIASRQPYTEKLLVLCETRLATRLGGVPGGQGQ</sequence>
<name>A0A2W4XZ56_9CYAN</name>
<dbReference type="EMBL" id="QBMN01000081">
    <property type="protein sequence ID" value="PZO39975.1"/>
    <property type="molecule type" value="Genomic_DNA"/>
</dbReference>